<dbReference type="PROSITE" id="PS00108">
    <property type="entry name" value="PROTEIN_KINASE_ST"/>
    <property type="match status" value="1"/>
</dbReference>
<keyword evidence="4 5" id="KW-0067">ATP-binding</keyword>
<dbReference type="SMART" id="SM00220">
    <property type="entry name" value="S_TKc"/>
    <property type="match status" value="1"/>
</dbReference>
<keyword evidence="7" id="KW-0812">Transmembrane</keyword>
<dbReference type="Gene3D" id="3.30.200.20">
    <property type="entry name" value="Phosphorylase Kinase, domain 1"/>
    <property type="match status" value="1"/>
</dbReference>
<dbReference type="PROSITE" id="PS00107">
    <property type="entry name" value="PROTEIN_KINASE_ATP"/>
    <property type="match status" value="1"/>
</dbReference>
<dbReference type="CDD" id="cd14014">
    <property type="entry name" value="STKc_PknB_like"/>
    <property type="match status" value="1"/>
</dbReference>
<dbReference type="GO" id="GO:0005524">
    <property type="term" value="F:ATP binding"/>
    <property type="evidence" value="ECO:0007669"/>
    <property type="project" value="UniProtKB-UniRule"/>
</dbReference>
<evidence type="ECO:0000256" key="5">
    <source>
        <dbReference type="PROSITE-ProRule" id="PRU10141"/>
    </source>
</evidence>
<evidence type="ECO:0000259" key="8">
    <source>
        <dbReference type="PROSITE" id="PS50011"/>
    </source>
</evidence>
<protein>
    <submittedName>
        <fullName evidence="9">Serine/threonine protein kinase</fullName>
    </submittedName>
</protein>
<feature type="domain" description="Protein kinase" evidence="8">
    <location>
        <begin position="25"/>
        <end position="289"/>
    </location>
</feature>
<proteinExistence type="predicted"/>
<feature type="compositionally biased region" description="Pro residues" evidence="6">
    <location>
        <begin position="336"/>
        <end position="360"/>
    </location>
</feature>
<dbReference type="InterPro" id="IPR011009">
    <property type="entry name" value="Kinase-like_dom_sf"/>
</dbReference>
<feature type="binding site" evidence="5">
    <location>
        <position position="53"/>
    </location>
    <ligand>
        <name>ATP</name>
        <dbReference type="ChEBI" id="CHEBI:30616"/>
    </ligand>
</feature>
<feature type="compositionally biased region" description="Pro residues" evidence="6">
    <location>
        <begin position="318"/>
        <end position="328"/>
    </location>
</feature>
<keyword evidence="7" id="KW-0472">Membrane</keyword>
<dbReference type="Gene3D" id="1.10.510.10">
    <property type="entry name" value="Transferase(Phosphotransferase) domain 1"/>
    <property type="match status" value="1"/>
</dbReference>
<dbReference type="PRINTS" id="PR01217">
    <property type="entry name" value="PRICHEXTENSN"/>
</dbReference>
<dbReference type="Pfam" id="PF00069">
    <property type="entry name" value="Pkinase"/>
    <property type="match status" value="1"/>
</dbReference>
<evidence type="ECO:0000256" key="4">
    <source>
        <dbReference type="ARBA" id="ARBA00022840"/>
    </source>
</evidence>
<feature type="compositionally biased region" description="Low complexity" evidence="6">
    <location>
        <begin position="361"/>
        <end position="370"/>
    </location>
</feature>
<dbReference type="InterPro" id="IPR000719">
    <property type="entry name" value="Prot_kinase_dom"/>
</dbReference>
<keyword evidence="2 5" id="KW-0547">Nucleotide-binding</keyword>
<organism evidence="9 10">
    <name type="scientific">Actinacidiphila alni</name>
    <dbReference type="NCBI Taxonomy" id="380248"/>
    <lineage>
        <taxon>Bacteria</taxon>
        <taxon>Bacillati</taxon>
        <taxon>Actinomycetota</taxon>
        <taxon>Actinomycetes</taxon>
        <taxon>Kitasatosporales</taxon>
        <taxon>Streptomycetaceae</taxon>
        <taxon>Actinacidiphila</taxon>
    </lineage>
</organism>
<feature type="compositionally biased region" description="Gly residues" evidence="6">
    <location>
        <begin position="435"/>
        <end position="447"/>
    </location>
</feature>
<dbReference type="OrthoDB" id="9762169at2"/>
<dbReference type="InterPro" id="IPR017441">
    <property type="entry name" value="Protein_kinase_ATP_BS"/>
</dbReference>
<evidence type="ECO:0000256" key="2">
    <source>
        <dbReference type="ARBA" id="ARBA00022741"/>
    </source>
</evidence>
<dbReference type="PANTHER" id="PTHR43289">
    <property type="entry name" value="MITOGEN-ACTIVATED PROTEIN KINASE KINASE KINASE 20-RELATED"/>
    <property type="match status" value="1"/>
</dbReference>
<dbReference type="RefSeq" id="WP_093716053.1">
    <property type="nucleotide sequence ID" value="NZ_FONG01000017.1"/>
</dbReference>
<evidence type="ECO:0000313" key="10">
    <source>
        <dbReference type="Proteomes" id="UP000199323"/>
    </source>
</evidence>
<feature type="compositionally biased region" description="Low complexity" evidence="6">
    <location>
        <begin position="499"/>
        <end position="513"/>
    </location>
</feature>
<gene>
    <name evidence="9" type="ORF">SAMN05216251_117162</name>
</gene>
<evidence type="ECO:0000256" key="3">
    <source>
        <dbReference type="ARBA" id="ARBA00022777"/>
    </source>
</evidence>
<feature type="region of interest" description="Disordered" evidence="6">
    <location>
        <begin position="491"/>
        <end position="539"/>
    </location>
</feature>
<evidence type="ECO:0000256" key="6">
    <source>
        <dbReference type="SAM" id="MobiDB-lite"/>
    </source>
</evidence>
<feature type="compositionally biased region" description="Low complexity" evidence="6">
    <location>
        <begin position="392"/>
        <end position="434"/>
    </location>
</feature>
<evidence type="ECO:0000313" key="9">
    <source>
        <dbReference type="EMBL" id="SFF52842.1"/>
    </source>
</evidence>
<feature type="region of interest" description="Disordered" evidence="6">
    <location>
        <begin position="302"/>
        <end position="460"/>
    </location>
</feature>
<evidence type="ECO:0000256" key="1">
    <source>
        <dbReference type="ARBA" id="ARBA00022679"/>
    </source>
</evidence>
<dbReference type="GO" id="GO:0004674">
    <property type="term" value="F:protein serine/threonine kinase activity"/>
    <property type="evidence" value="ECO:0007669"/>
    <property type="project" value="UniProtKB-KW"/>
</dbReference>
<dbReference type="InterPro" id="IPR008271">
    <property type="entry name" value="Ser/Thr_kinase_AS"/>
</dbReference>
<name>A0A1I2JDB6_9ACTN</name>
<feature type="compositionally biased region" description="Pro residues" evidence="6">
    <location>
        <begin position="371"/>
        <end position="391"/>
    </location>
</feature>
<reference evidence="9 10" key="1">
    <citation type="submission" date="2016-10" db="EMBL/GenBank/DDBJ databases">
        <authorList>
            <person name="de Groot N.N."/>
        </authorList>
    </citation>
    <scope>NUCLEOTIDE SEQUENCE [LARGE SCALE GENOMIC DNA]</scope>
    <source>
        <strain evidence="9 10">CGMCC 4.3510</strain>
    </source>
</reference>
<accession>A0A1I2JDB6</accession>
<dbReference type="Proteomes" id="UP000199323">
    <property type="component" value="Unassembled WGS sequence"/>
</dbReference>
<keyword evidence="10" id="KW-1185">Reference proteome</keyword>
<feature type="transmembrane region" description="Helical" evidence="7">
    <location>
        <begin position="468"/>
        <end position="490"/>
    </location>
</feature>
<sequence length="663" mass="68185">MSSTADPGSVFQPLEADDPASVGTYRLAARLGSGGMGKVYLSYTPAGRPVAIKVIRPEFAEDAEFRRRFRQEVTAAARVHGLHTAPVIDSDADGARPWLATAFVPGPTVAAAVSEHGPLPVPTVLLLVAGIAEALQSVHAAGIVHRDLKPSNVLLAADGPRVIDFGIARAADATSLTDSGLTIGTPAFMSPEQAAGRTVTEATDVFALGQVAAYAATGGPAYGDGPSHAVLYRIVHEEPDLSALPAELRTLVMRCLAKDPGLRPSLSEVVSMCQAAADQTQLVRPEQWLPVAVAAAIPERHAAPTYNPPTPGAATTPDTPPVGAPPAYTPTAHSATPPPAHPPTQPAPTAPPTGQPPAQPPTHAAATQAAPTPPPVARPQPAQPPAAPQPPTQAAYHQTPPPQHGFAQGPAPTGPQPQYGYPHQQVPPGARPYGGPAGPMGPGGPGGPHTMAPRGPLPLPPKKKNKGLIVLAVIGALVVLGIASTVIRAVGGSSDKDNSASSGSSSSSGTSGKDTGDDSSQKPTATRKASPPKVESHPNVQLPASFHISYSDQTLQPREGADDDLWYYCDGGGGNCVFRSYETNMVLLNTGEKGSLDTCLGDTRYTHEIEQARLSQGSQICARTSSGSVALITFKKASAASDPSTNVVLDIDIWRNAIPAENS</sequence>
<dbReference type="EMBL" id="FONG01000017">
    <property type="protein sequence ID" value="SFF52842.1"/>
    <property type="molecule type" value="Genomic_DNA"/>
</dbReference>
<dbReference type="PROSITE" id="PS50011">
    <property type="entry name" value="PROTEIN_KINASE_DOM"/>
    <property type="match status" value="1"/>
</dbReference>
<evidence type="ECO:0000256" key="7">
    <source>
        <dbReference type="SAM" id="Phobius"/>
    </source>
</evidence>
<keyword evidence="1" id="KW-0808">Transferase</keyword>
<dbReference type="SUPFAM" id="SSF56112">
    <property type="entry name" value="Protein kinase-like (PK-like)"/>
    <property type="match status" value="1"/>
</dbReference>
<dbReference type="AlphaFoldDB" id="A0A1I2JDB6"/>
<keyword evidence="3 9" id="KW-0418">Kinase</keyword>
<keyword evidence="9" id="KW-0723">Serine/threonine-protein kinase</keyword>
<keyword evidence="7" id="KW-1133">Transmembrane helix</keyword>
<dbReference type="STRING" id="380248.SAMN05216251_117162"/>
<dbReference type="PANTHER" id="PTHR43289:SF34">
    <property type="entry name" value="SERINE_THREONINE-PROTEIN KINASE YBDM-RELATED"/>
    <property type="match status" value="1"/>
</dbReference>